<keyword evidence="3" id="KW-1185">Reference proteome</keyword>
<comment type="caution">
    <text evidence="2">The sequence shown here is derived from an EMBL/GenBank/DDBJ whole genome shotgun (WGS) entry which is preliminary data.</text>
</comment>
<proteinExistence type="predicted"/>
<dbReference type="RefSeq" id="WP_344697995.1">
    <property type="nucleotide sequence ID" value="NZ_BAABBM010000001.1"/>
</dbReference>
<organism evidence="2 3">
    <name type="scientific">Sphingomonas limnosediminicola</name>
    <dbReference type="NCBI Taxonomy" id="940133"/>
    <lineage>
        <taxon>Bacteria</taxon>
        <taxon>Pseudomonadati</taxon>
        <taxon>Pseudomonadota</taxon>
        <taxon>Alphaproteobacteria</taxon>
        <taxon>Sphingomonadales</taxon>
        <taxon>Sphingomonadaceae</taxon>
        <taxon>Sphingomonas</taxon>
    </lineage>
</organism>
<dbReference type="InterPro" id="IPR051531">
    <property type="entry name" value="N-acetyltransferase"/>
</dbReference>
<evidence type="ECO:0000313" key="2">
    <source>
        <dbReference type="EMBL" id="GAA3887881.1"/>
    </source>
</evidence>
<name>A0ABP7KTW9_9SPHN</name>
<dbReference type="EMBL" id="BAABBM010000001">
    <property type="protein sequence ID" value="GAA3887881.1"/>
    <property type="molecule type" value="Genomic_DNA"/>
</dbReference>
<dbReference type="Pfam" id="PF13302">
    <property type="entry name" value="Acetyltransf_3"/>
    <property type="match status" value="1"/>
</dbReference>
<evidence type="ECO:0000259" key="1">
    <source>
        <dbReference type="PROSITE" id="PS51186"/>
    </source>
</evidence>
<reference evidence="3" key="1">
    <citation type="journal article" date="2019" name="Int. J. Syst. Evol. Microbiol.">
        <title>The Global Catalogue of Microorganisms (GCM) 10K type strain sequencing project: providing services to taxonomists for standard genome sequencing and annotation.</title>
        <authorList>
            <consortium name="The Broad Institute Genomics Platform"/>
            <consortium name="The Broad Institute Genome Sequencing Center for Infectious Disease"/>
            <person name="Wu L."/>
            <person name="Ma J."/>
        </authorList>
    </citation>
    <scope>NUCLEOTIDE SEQUENCE [LARGE SCALE GENOMIC DNA]</scope>
    <source>
        <strain evidence="3">JCM 17543</strain>
    </source>
</reference>
<accession>A0ABP7KTW9</accession>
<dbReference type="PANTHER" id="PTHR43792">
    <property type="entry name" value="GNAT FAMILY, PUTATIVE (AFU_ORTHOLOGUE AFUA_3G00765)-RELATED-RELATED"/>
    <property type="match status" value="1"/>
</dbReference>
<gene>
    <name evidence="2" type="ORF">GCM10022276_03720</name>
</gene>
<feature type="domain" description="N-acetyltransferase" evidence="1">
    <location>
        <begin position="22"/>
        <end position="183"/>
    </location>
</feature>
<dbReference type="Gene3D" id="3.40.630.30">
    <property type="match status" value="1"/>
</dbReference>
<dbReference type="Proteomes" id="UP001500827">
    <property type="component" value="Unassembled WGS sequence"/>
</dbReference>
<protein>
    <submittedName>
        <fullName evidence="2">GNAT family protein</fullName>
    </submittedName>
</protein>
<evidence type="ECO:0000313" key="3">
    <source>
        <dbReference type="Proteomes" id="UP001500827"/>
    </source>
</evidence>
<sequence>MQPFHDPELRNRSAPRLETERLVLREFELRDVDYFLKFFSDPEASKHVGGPSSREDTWRRMLASSAFWPLTGVGMWAVERRDDGATIGHVGFFDFMRDCEPPIVGRPEMGWILAPKAHGKGLASEACRTALDWFDANFGRRDIHAMISPGNDPSMKLATKLGFVRCDDGVYRDKPQTMWMRPA</sequence>
<dbReference type="InterPro" id="IPR000182">
    <property type="entry name" value="GNAT_dom"/>
</dbReference>
<dbReference type="PROSITE" id="PS51186">
    <property type="entry name" value="GNAT"/>
    <property type="match status" value="1"/>
</dbReference>
<dbReference type="PANTHER" id="PTHR43792:SF1">
    <property type="entry name" value="N-ACETYLTRANSFERASE DOMAIN-CONTAINING PROTEIN"/>
    <property type="match status" value="1"/>
</dbReference>
<dbReference type="SUPFAM" id="SSF55729">
    <property type="entry name" value="Acyl-CoA N-acyltransferases (Nat)"/>
    <property type="match status" value="1"/>
</dbReference>
<dbReference type="InterPro" id="IPR016181">
    <property type="entry name" value="Acyl_CoA_acyltransferase"/>
</dbReference>